<dbReference type="InterPro" id="IPR005122">
    <property type="entry name" value="Uracil-DNA_glycosylase-like"/>
</dbReference>
<protein>
    <submittedName>
        <fullName evidence="2">Mismatch-specific DNA glycosylase</fullName>
    </submittedName>
</protein>
<dbReference type="Proteomes" id="UP000017184">
    <property type="component" value="Chromosome"/>
</dbReference>
<dbReference type="CDD" id="cd10032">
    <property type="entry name" value="UDG-F6_HDG"/>
    <property type="match status" value="1"/>
</dbReference>
<dbReference type="PATRIC" id="fig|946483.4.peg.1105"/>
<dbReference type="eggNOG" id="COG3663">
    <property type="taxonomic scope" value="Bacteria"/>
</dbReference>
<dbReference type="Gene3D" id="3.40.470.10">
    <property type="entry name" value="Uracil-DNA glycosylase-like domain"/>
    <property type="match status" value="1"/>
</dbReference>
<keyword evidence="3" id="KW-1185">Reference proteome</keyword>
<dbReference type="STRING" id="946483.Cenrod_1103"/>
<feature type="domain" description="Uracil-DNA glycosylase-like" evidence="1">
    <location>
        <begin position="16"/>
        <end position="178"/>
    </location>
</feature>
<gene>
    <name evidence="2" type="ORF">Cenrod_1103</name>
</gene>
<dbReference type="AlphaFoldDB" id="U5N6M7"/>
<dbReference type="EMBL" id="CP004885">
    <property type="protein sequence ID" value="AGX87196.1"/>
    <property type="molecule type" value="Genomic_DNA"/>
</dbReference>
<evidence type="ECO:0000313" key="2">
    <source>
        <dbReference type="EMBL" id="AGX87196.1"/>
    </source>
</evidence>
<organism evidence="2 3">
    <name type="scientific">Candidatus Symbiobacter mobilis CR</name>
    <dbReference type="NCBI Taxonomy" id="946483"/>
    <lineage>
        <taxon>Bacteria</taxon>
        <taxon>Pseudomonadati</taxon>
        <taxon>Pseudomonadota</taxon>
        <taxon>Betaproteobacteria</taxon>
        <taxon>Burkholderiales</taxon>
        <taxon>Comamonadaceae</taxon>
    </lineage>
</organism>
<evidence type="ECO:0000313" key="3">
    <source>
        <dbReference type="Proteomes" id="UP000017184"/>
    </source>
</evidence>
<dbReference type="NCBIfam" id="TIGR04274">
    <property type="entry name" value="hypoxanDNAglyco"/>
    <property type="match status" value="1"/>
</dbReference>
<name>U5N6M7_9BURK</name>
<dbReference type="InterPro" id="IPR036895">
    <property type="entry name" value="Uracil-DNA_glycosylase-like_sf"/>
</dbReference>
<dbReference type="SMART" id="SM00986">
    <property type="entry name" value="UDG"/>
    <property type="match status" value="1"/>
</dbReference>
<dbReference type="HOGENOM" id="CLU_094865_0_1_4"/>
<proteinExistence type="predicted"/>
<accession>U5N6M7</accession>
<evidence type="ECO:0000259" key="1">
    <source>
        <dbReference type="SMART" id="SM00986"/>
    </source>
</evidence>
<dbReference type="KEGG" id="cbx:Cenrod_1103"/>
<dbReference type="InterPro" id="IPR026353">
    <property type="entry name" value="Hypoxan-DNA_Glyclase"/>
</dbReference>
<sequence length="191" mass="20898">MATALHASATLLRGLPPIIDERSVVLILGSFPSTASLAAQQYYAHPQNHFWKILGAILDRRQTGDAAHRPYSPLIAMDYATRRAAVQAAGIAIWDVYAECERQGSLDSAIRNGRPNDFGALPRWAPSLRRVLFNGQTPGRFAPQLAALGFDTRIMPSTSPANAGWSFERKLQAWEAGCGSADFSDSWLSER</sequence>
<dbReference type="Pfam" id="PF03167">
    <property type="entry name" value="UDG"/>
    <property type="match status" value="1"/>
</dbReference>
<dbReference type="SUPFAM" id="SSF52141">
    <property type="entry name" value="Uracil-DNA glycosylase-like"/>
    <property type="match status" value="1"/>
</dbReference>
<reference evidence="2 3" key="1">
    <citation type="journal article" date="2013" name="Genome Biol.">
        <title>Genomic analysis reveals key aspects of prokaryotic symbiosis in the phototrophic consortium "Chlorochromatium aggregatum".</title>
        <authorList>
            <person name="Liu Z."/>
            <person name="Muller J."/>
            <person name="Li T."/>
            <person name="Alvey R.M."/>
            <person name="Vogl K."/>
            <person name="Frigaard N.U."/>
            <person name="Rockwell N.C."/>
            <person name="Boyd E.S."/>
            <person name="Tomsho L.P."/>
            <person name="Schuster S.C."/>
            <person name="Henke P."/>
            <person name="Rohde M."/>
            <person name="Overmann J."/>
            <person name="Bryant D.A."/>
        </authorList>
    </citation>
    <scope>NUCLEOTIDE SEQUENCE [LARGE SCALE GENOMIC DNA]</scope>
    <source>
        <strain evidence="2">CR</strain>
    </source>
</reference>
<dbReference type="SMART" id="SM00987">
    <property type="entry name" value="UreE_C"/>
    <property type="match status" value="1"/>
</dbReference>